<proteinExistence type="predicted"/>
<reference evidence="1 2" key="1">
    <citation type="submission" date="2019-03" db="EMBL/GenBank/DDBJ databases">
        <title>Genomic Encyclopedia of Type Strains, Phase IV (KMG-IV): sequencing the most valuable type-strain genomes for metagenomic binning, comparative biology and taxonomic classification.</title>
        <authorList>
            <person name="Goeker M."/>
        </authorList>
    </citation>
    <scope>NUCLEOTIDE SEQUENCE [LARGE SCALE GENOMIC DNA]</scope>
    <source>
        <strain evidence="1 2">DSM 28287</strain>
    </source>
</reference>
<dbReference type="RefSeq" id="WP_133528033.1">
    <property type="nucleotide sequence ID" value="NZ_CALCQM010000047.1"/>
</dbReference>
<evidence type="ECO:0000313" key="1">
    <source>
        <dbReference type="EMBL" id="TDP58104.1"/>
    </source>
</evidence>
<gene>
    <name evidence="1" type="ORF">EV211_10850</name>
</gene>
<comment type="caution">
    <text evidence="1">The sequence shown here is derived from an EMBL/GenBank/DDBJ whole genome shotgun (WGS) entry which is preliminary data.</text>
</comment>
<dbReference type="EMBL" id="SNXO01000008">
    <property type="protein sequence ID" value="TDP58104.1"/>
    <property type="molecule type" value="Genomic_DNA"/>
</dbReference>
<evidence type="ECO:0000313" key="2">
    <source>
        <dbReference type="Proteomes" id="UP000295500"/>
    </source>
</evidence>
<dbReference type="AlphaFoldDB" id="A0A4R6Q6K4"/>
<name>A0A4R6Q6K4_9FIRM</name>
<protein>
    <submittedName>
        <fullName evidence="1">Uncharacterized protein</fullName>
    </submittedName>
</protein>
<accession>A0A4R6Q6K4</accession>
<organism evidence="1 2">
    <name type="scientific">Aminicella lysinilytica</name>
    <dbReference type="NCBI Taxonomy" id="433323"/>
    <lineage>
        <taxon>Bacteria</taxon>
        <taxon>Bacillati</taxon>
        <taxon>Bacillota</taxon>
        <taxon>Clostridia</taxon>
        <taxon>Peptostreptococcales</taxon>
        <taxon>Anaerovoracaceae</taxon>
        <taxon>Aminicella</taxon>
    </lineage>
</organism>
<sequence length="183" mass="21336">MDKERLYEMLDMENGADFQYFENVADLLESSEDISSDLIYELLEDIDLNTFAELLENYFDQIEDWVPDGETDMFTLLMNIKRVMIGMAQTVTGDNDNDDTDETMLQLADELGKFREWYSDTDNVECVDDETEEVSELPVRDALSLCREEKLGGKVYRYDFTEALDYELSEFIMTFADLADMDQ</sequence>
<dbReference type="Proteomes" id="UP000295500">
    <property type="component" value="Unassembled WGS sequence"/>
</dbReference>
<dbReference type="OrthoDB" id="1769147at2"/>
<keyword evidence="2" id="KW-1185">Reference proteome</keyword>